<dbReference type="EMBL" id="JBFAKC010000014">
    <property type="protein sequence ID" value="MEV0711326.1"/>
    <property type="molecule type" value="Genomic_DNA"/>
</dbReference>
<dbReference type="Proteomes" id="UP001551695">
    <property type="component" value="Unassembled WGS sequence"/>
</dbReference>
<organism evidence="1 2">
    <name type="scientific">Nocardia aurea</name>
    <dbReference type="NCBI Taxonomy" id="2144174"/>
    <lineage>
        <taxon>Bacteria</taxon>
        <taxon>Bacillati</taxon>
        <taxon>Actinomycetota</taxon>
        <taxon>Actinomycetes</taxon>
        <taxon>Mycobacteriales</taxon>
        <taxon>Nocardiaceae</taxon>
        <taxon>Nocardia</taxon>
    </lineage>
</organism>
<evidence type="ECO:0000313" key="1">
    <source>
        <dbReference type="EMBL" id="MEV0711326.1"/>
    </source>
</evidence>
<evidence type="ECO:0000313" key="2">
    <source>
        <dbReference type="Proteomes" id="UP001551695"/>
    </source>
</evidence>
<proteinExistence type="predicted"/>
<gene>
    <name evidence="1" type="ORF">AB0I48_27550</name>
</gene>
<accession>A0ABV3G0W9</accession>
<reference evidence="1 2" key="1">
    <citation type="submission" date="2024-06" db="EMBL/GenBank/DDBJ databases">
        <title>The Natural Products Discovery Center: Release of the First 8490 Sequenced Strains for Exploring Actinobacteria Biosynthetic Diversity.</title>
        <authorList>
            <person name="Kalkreuter E."/>
            <person name="Kautsar S.A."/>
            <person name="Yang D."/>
            <person name="Bader C.D."/>
            <person name="Teijaro C.N."/>
            <person name="Fluegel L."/>
            <person name="Davis C.M."/>
            <person name="Simpson J.R."/>
            <person name="Lauterbach L."/>
            <person name="Steele A.D."/>
            <person name="Gui C."/>
            <person name="Meng S."/>
            <person name="Li G."/>
            <person name="Viehrig K."/>
            <person name="Ye F."/>
            <person name="Su P."/>
            <person name="Kiefer A.F."/>
            <person name="Nichols A."/>
            <person name="Cepeda A.J."/>
            <person name="Yan W."/>
            <person name="Fan B."/>
            <person name="Jiang Y."/>
            <person name="Adhikari A."/>
            <person name="Zheng C.-J."/>
            <person name="Schuster L."/>
            <person name="Cowan T.M."/>
            <person name="Smanski M.J."/>
            <person name="Chevrette M.G."/>
            <person name="De Carvalho L.P.S."/>
            <person name="Shen B."/>
        </authorList>
    </citation>
    <scope>NUCLEOTIDE SEQUENCE [LARGE SCALE GENOMIC DNA]</scope>
    <source>
        <strain evidence="1 2">NPDC050403</strain>
    </source>
</reference>
<sequence length="129" mass="14515">VVWWVPEVRSVARRAPSVTWVRIWVVRSVARWGPEPMQVRNWAVLSTARPVLVRVSAVRSARVRVSVVRSAQVRISEAHSIASAARWPTRPLVSAVRWTAGPVSGRNWAAHSAARSVRLPTWTPTSRQR</sequence>
<dbReference type="RefSeq" id="WP_357787637.1">
    <property type="nucleotide sequence ID" value="NZ_JBFAKC010000014.1"/>
</dbReference>
<name>A0ABV3G0W9_9NOCA</name>
<comment type="caution">
    <text evidence="1">The sequence shown here is derived from an EMBL/GenBank/DDBJ whole genome shotgun (WGS) entry which is preliminary data.</text>
</comment>
<keyword evidence="2" id="KW-1185">Reference proteome</keyword>
<protein>
    <submittedName>
        <fullName evidence="1">Uncharacterized protein</fullName>
    </submittedName>
</protein>
<feature type="non-terminal residue" evidence="1">
    <location>
        <position position="1"/>
    </location>
</feature>